<dbReference type="Proteomes" id="UP000233766">
    <property type="component" value="Unassembled WGS sequence"/>
</dbReference>
<dbReference type="PANTHER" id="PTHR42953">
    <property type="entry name" value="HIGH-AFFINITY ZINC UPTAKE SYSTEM PROTEIN ZNUA-RELATED"/>
    <property type="match status" value="1"/>
</dbReference>
<dbReference type="InterPro" id="IPR006128">
    <property type="entry name" value="Lipoprotein_PsaA-like"/>
</dbReference>
<comment type="similarity">
    <text evidence="5">Belongs to the bacterial solute-binding protein 9 family.</text>
</comment>
<gene>
    <name evidence="7" type="ORF">ATK86_2567</name>
</gene>
<name>A0A2N3V9B2_9NOCA</name>
<keyword evidence="4 6" id="KW-0732">Signal</keyword>
<feature type="signal peptide" evidence="6">
    <location>
        <begin position="1"/>
        <end position="23"/>
    </location>
</feature>
<dbReference type="AlphaFoldDB" id="A0A2N3V9B2"/>
<evidence type="ECO:0000256" key="5">
    <source>
        <dbReference type="RuleBase" id="RU003512"/>
    </source>
</evidence>
<dbReference type="Gene3D" id="3.40.50.1980">
    <property type="entry name" value="Nitrogenase molybdenum iron protein domain"/>
    <property type="match status" value="2"/>
</dbReference>
<comment type="subcellular location">
    <subcellularLocation>
        <location evidence="1">Cell envelope</location>
    </subcellularLocation>
</comment>
<dbReference type="PRINTS" id="PR00690">
    <property type="entry name" value="ADHESNFAMILY"/>
</dbReference>
<protein>
    <submittedName>
        <fullName evidence="7">Zinc/manganese transport system substrate-binding protein</fullName>
    </submittedName>
</protein>
<dbReference type="RefSeq" id="WP_245914388.1">
    <property type="nucleotide sequence ID" value="NZ_PJMW01000002.1"/>
</dbReference>
<dbReference type="GO" id="GO:0007155">
    <property type="term" value="P:cell adhesion"/>
    <property type="evidence" value="ECO:0007669"/>
    <property type="project" value="InterPro"/>
</dbReference>
<dbReference type="InterPro" id="IPR006127">
    <property type="entry name" value="ZnuA-like"/>
</dbReference>
<evidence type="ECO:0000256" key="1">
    <source>
        <dbReference type="ARBA" id="ARBA00004196"/>
    </source>
</evidence>
<evidence type="ECO:0000256" key="3">
    <source>
        <dbReference type="ARBA" id="ARBA00022723"/>
    </source>
</evidence>
<accession>A0A2N3V9B2</accession>
<sequence>MNPRFVRLFAGVTAGVAAVVVLSACGTGSSDSDTPQIVASTNVWGSVASAVAGPDAQVSSIISDPAADPHSFETSATDTAKISDADLVVFNGGHYDEFIEKAISGKDKRTVEAFEQRTDKSDENEHVWYDISTVAAVADRIAAQLGQVDAAHADAYTERAVAFKNQLIGVSTITGTIAAQTPNAPVAQSEPLAHYLLTAATAQDKTPREFQEAIEQETDPAPAAVAATRDLITGKQVKALIYNTQTEDKITQDLRTVAQAAGIAVVEVTETLPAGMDYIQWQTANAKALAAALR</sequence>
<dbReference type="PANTHER" id="PTHR42953:SF1">
    <property type="entry name" value="METAL-BINDING PROTEIN HI_0362-RELATED"/>
    <property type="match status" value="1"/>
</dbReference>
<keyword evidence="2 5" id="KW-0813">Transport</keyword>
<evidence type="ECO:0000313" key="8">
    <source>
        <dbReference type="Proteomes" id="UP000233766"/>
    </source>
</evidence>
<dbReference type="PROSITE" id="PS51257">
    <property type="entry name" value="PROKAR_LIPOPROTEIN"/>
    <property type="match status" value="1"/>
</dbReference>
<dbReference type="GO" id="GO:0030001">
    <property type="term" value="P:metal ion transport"/>
    <property type="evidence" value="ECO:0007669"/>
    <property type="project" value="InterPro"/>
</dbReference>
<evidence type="ECO:0000256" key="4">
    <source>
        <dbReference type="ARBA" id="ARBA00022729"/>
    </source>
</evidence>
<feature type="chain" id="PRO_5038488290" evidence="6">
    <location>
        <begin position="24"/>
        <end position="294"/>
    </location>
</feature>
<dbReference type="GO" id="GO:0030313">
    <property type="term" value="C:cell envelope"/>
    <property type="evidence" value="ECO:0007669"/>
    <property type="project" value="UniProtKB-SubCell"/>
</dbReference>
<dbReference type="GO" id="GO:0046872">
    <property type="term" value="F:metal ion binding"/>
    <property type="evidence" value="ECO:0007669"/>
    <property type="project" value="UniProtKB-KW"/>
</dbReference>
<keyword evidence="8" id="KW-1185">Reference proteome</keyword>
<comment type="caution">
    <text evidence="7">The sequence shown here is derived from an EMBL/GenBank/DDBJ whole genome shotgun (WGS) entry which is preliminary data.</text>
</comment>
<keyword evidence="3" id="KW-0479">Metal-binding</keyword>
<organism evidence="7 8">
    <name type="scientific">Nocardia fluminea</name>
    <dbReference type="NCBI Taxonomy" id="134984"/>
    <lineage>
        <taxon>Bacteria</taxon>
        <taxon>Bacillati</taxon>
        <taxon>Actinomycetota</taxon>
        <taxon>Actinomycetes</taxon>
        <taxon>Mycobacteriales</taxon>
        <taxon>Nocardiaceae</taxon>
        <taxon>Nocardia</taxon>
    </lineage>
</organism>
<dbReference type="EMBL" id="PJMW01000002">
    <property type="protein sequence ID" value="PKV78204.1"/>
    <property type="molecule type" value="Genomic_DNA"/>
</dbReference>
<evidence type="ECO:0000256" key="2">
    <source>
        <dbReference type="ARBA" id="ARBA00022448"/>
    </source>
</evidence>
<dbReference type="SUPFAM" id="SSF53807">
    <property type="entry name" value="Helical backbone' metal receptor"/>
    <property type="match status" value="1"/>
</dbReference>
<reference evidence="7 8" key="1">
    <citation type="submission" date="2017-12" db="EMBL/GenBank/DDBJ databases">
        <title>Sequencing the genomes of 1000 Actinobacteria strains.</title>
        <authorList>
            <person name="Klenk H.-P."/>
        </authorList>
    </citation>
    <scope>NUCLEOTIDE SEQUENCE [LARGE SCALE GENOMIC DNA]</scope>
    <source>
        <strain evidence="7 8">DSM 44489</strain>
    </source>
</reference>
<evidence type="ECO:0000313" key="7">
    <source>
        <dbReference type="EMBL" id="PKV78204.1"/>
    </source>
</evidence>
<proteinExistence type="inferred from homology"/>
<dbReference type="Pfam" id="PF01297">
    <property type="entry name" value="ZnuA"/>
    <property type="match status" value="1"/>
</dbReference>
<evidence type="ECO:0000256" key="6">
    <source>
        <dbReference type="SAM" id="SignalP"/>
    </source>
</evidence>
<dbReference type="InterPro" id="IPR050492">
    <property type="entry name" value="Bact_metal-bind_prot9"/>
</dbReference>